<evidence type="ECO:0000313" key="1">
    <source>
        <dbReference type="EMBL" id="EKT79103.1"/>
    </source>
</evidence>
<dbReference type="EMBL" id="AJYC02000089">
    <property type="protein sequence ID" value="EKT79103.1"/>
    <property type="molecule type" value="Genomic_DNA"/>
</dbReference>
<comment type="caution">
    <text evidence="1">The sequence shown here is derived from an EMBL/GenBank/DDBJ whole genome shotgun (WGS) entry which is preliminary data.</text>
</comment>
<protein>
    <submittedName>
        <fullName evidence="1">Uncharacterized protein</fullName>
    </submittedName>
</protein>
<dbReference type="AlphaFoldDB" id="K8XC46"/>
<organism evidence="1 2">
    <name type="scientific">Rhodococcus opacus M213</name>
    <dbReference type="NCBI Taxonomy" id="1129896"/>
    <lineage>
        <taxon>Bacteria</taxon>
        <taxon>Bacillati</taxon>
        <taxon>Actinomycetota</taxon>
        <taxon>Actinomycetes</taxon>
        <taxon>Mycobacteriales</taxon>
        <taxon>Nocardiaceae</taxon>
        <taxon>Rhodococcus</taxon>
    </lineage>
</organism>
<reference evidence="1 2" key="1">
    <citation type="journal article" date="2013" name="Genome Announc.">
        <title>Draft Genome Sequence of Rhodococcus opacus Strain M213 Shows a Diverse Catabolic Potential.</title>
        <authorList>
            <person name="Pathak A."/>
            <person name="Green S.J."/>
            <person name="Ogram A."/>
            <person name="Chauhan A."/>
        </authorList>
    </citation>
    <scope>NUCLEOTIDE SEQUENCE [LARGE SCALE GENOMIC DNA]</scope>
    <source>
        <strain evidence="1 2">M213</strain>
    </source>
</reference>
<sequence length="113" mass="12370">MCCHGAHTNRTPRIRPAVVQIDTVDKSSCHDRHLSSNGWAAYGRNATAVPATAVYRFDPGRPQFPLVRVACPVAYASATFRRTCNAGCADSPRVFTIGYSATCNDRRDRSPLD</sequence>
<dbReference type="Proteomes" id="UP000005951">
    <property type="component" value="Unassembled WGS sequence"/>
</dbReference>
<evidence type="ECO:0000313" key="2">
    <source>
        <dbReference type="Proteomes" id="UP000005951"/>
    </source>
</evidence>
<accession>K8XC46</accession>
<name>K8XC46_RHOOP</name>
<proteinExistence type="predicted"/>
<gene>
    <name evidence="1" type="ORF">WSS_A29019</name>
</gene>